<proteinExistence type="predicted"/>
<dbReference type="EMBL" id="MU275957">
    <property type="protein sequence ID" value="KAI0045235.1"/>
    <property type="molecule type" value="Genomic_DNA"/>
</dbReference>
<accession>A0ACB8RMT9</accession>
<dbReference type="Proteomes" id="UP000814033">
    <property type="component" value="Unassembled WGS sequence"/>
</dbReference>
<organism evidence="1 2">
    <name type="scientific">Auriscalpium vulgare</name>
    <dbReference type="NCBI Taxonomy" id="40419"/>
    <lineage>
        <taxon>Eukaryota</taxon>
        <taxon>Fungi</taxon>
        <taxon>Dikarya</taxon>
        <taxon>Basidiomycota</taxon>
        <taxon>Agaricomycotina</taxon>
        <taxon>Agaricomycetes</taxon>
        <taxon>Russulales</taxon>
        <taxon>Auriscalpiaceae</taxon>
        <taxon>Auriscalpium</taxon>
    </lineage>
</organism>
<name>A0ACB8RMT9_9AGAM</name>
<protein>
    <submittedName>
        <fullName evidence="1">Uncharacterized protein</fullName>
    </submittedName>
</protein>
<reference evidence="1" key="1">
    <citation type="submission" date="2021-02" db="EMBL/GenBank/DDBJ databases">
        <authorList>
            <consortium name="DOE Joint Genome Institute"/>
            <person name="Ahrendt S."/>
            <person name="Looney B.P."/>
            <person name="Miyauchi S."/>
            <person name="Morin E."/>
            <person name="Drula E."/>
            <person name="Courty P.E."/>
            <person name="Chicoki N."/>
            <person name="Fauchery L."/>
            <person name="Kohler A."/>
            <person name="Kuo A."/>
            <person name="Labutti K."/>
            <person name="Pangilinan J."/>
            <person name="Lipzen A."/>
            <person name="Riley R."/>
            <person name="Andreopoulos W."/>
            <person name="He G."/>
            <person name="Johnson J."/>
            <person name="Barry K.W."/>
            <person name="Grigoriev I.V."/>
            <person name="Nagy L."/>
            <person name="Hibbett D."/>
            <person name="Henrissat B."/>
            <person name="Matheny P.B."/>
            <person name="Labbe J."/>
            <person name="Martin F."/>
        </authorList>
    </citation>
    <scope>NUCLEOTIDE SEQUENCE</scope>
    <source>
        <strain evidence="1">FP105234-sp</strain>
    </source>
</reference>
<keyword evidence="2" id="KW-1185">Reference proteome</keyword>
<evidence type="ECO:0000313" key="1">
    <source>
        <dbReference type="EMBL" id="KAI0045235.1"/>
    </source>
</evidence>
<comment type="caution">
    <text evidence="1">The sequence shown here is derived from an EMBL/GenBank/DDBJ whole genome shotgun (WGS) entry which is preliminary data.</text>
</comment>
<evidence type="ECO:0000313" key="2">
    <source>
        <dbReference type="Proteomes" id="UP000814033"/>
    </source>
</evidence>
<sequence length="155" mass="17274">MQVFLMAYSPKSQYAAAAHVPLIKSPSLRLPRPVELPPDIHPLPESVTPYFVYPFTLEPHIAMLESTRRKTIAAHAARREAYLRARDDEKERRKREALRRIAPGFDPMAPLVPMRAVSSQSSGSAAADGGLHEPPKQRDVMDDLVDSLAALESEH</sequence>
<gene>
    <name evidence="1" type="ORF">FA95DRAFT_1589846</name>
</gene>
<reference evidence="1" key="2">
    <citation type="journal article" date="2022" name="New Phytol.">
        <title>Evolutionary transition to the ectomycorrhizal habit in the genomes of a hyperdiverse lineage of mushroom-forming fungi.</title>
        <authorList>
            <person name="Looney B."/>
            <person name="Miyauchi S."/>
            <person name="Morin E."/>
            <person name="Drula E."/>
            <person name="Courty P.E."/>
            <person name="Kohler A."/>
            <person name="Kuo A."/>
            <person name="LaButti K."/>
            <person name="Pangilinan J."/>
            <person name="Lipzen A."/>
            <person name="Riley R."/>
            <person name="Andreopoulos W."/>
            <person name="He G."/>
            <person name="Johnson J."/>
            <person name="Nolan M."/>
            <person name="Tritt A."/>
            <person name="Barry K.W."/>
            <person name="Grigoriev I.V."/>
            <person name="Nagy L.G."/>
            <person name="Hibbett D."/>
            <person name="Henrissat B."/>
            <person name="Matheny P.B."/>
            <person name="Labbe J."/>
            <person name="Martin F.M."/>
        </authorList>
    </citation>
    <scope>NUCLEOTIDE SEQUENCE</scope>
    <source>
        <strain evidence="1">FP105234-sp</strain>
    </source>
</reference>